<dbReference type="Proteomes" id="UP000294697">
    <property type="component" value="Unassembled WGS sequence"/>
</dbReference>
<reference evidence="1 2" key="1">
    <citation type="submission" date="2019-03" db="EMBL/GenBank/DDBJ databases">
        <title>Subsurface microbial communities from deep shales in Ohio and West Virginia, USA.</title>
        <authorList>
            <person name="Wrighton K."/>
        </authorList>
    </citation>
    <scope>NUCLEOTIDE SEQUENCE [LARGE SCALE GENOMIC DNA]</scope>
    <source>
        <strain evidence="1 2">MSL9.2</strain>
    </source>
</reference>
<accession>A0A4R7Z721</accession>
<proteinExistence type="predicted"/>
<evidence type="ECO:0000313" key="1">
    <source>
        <dbReference type="EMBL" id="TDW05248.1"/>
    </source>
</evidence>
<name>A0A4R7Z721_9FIRM</name>
<sequence length="65" mass="7420">MALRKKKEYVLELDPDLLIVQECENPAKKGSWQEFSNYIWIGDNNNKGIGVFSRNDYNGNGGQTI</sequence>
<protein>
    <submittedName>
        <fullName evidence="1">Uncharacterized protein</fullName>
    </submittedName>
</protein>
<dbReference type="AlphaFoldDB" id="A0A4R7Z721"/>
<gene>
    <name evidence="1" type="ORF">C8C77_10818</name>
</gene>
<organism evidence="1 2">
    <name type="scientific">Halanaerobium saccharolyticum</name>
    <dbReference type="NCBI Taxonomy" id="43595"/>
    <lineage>
        <taxon>Bacteria</taxon>
        <taxon>Bacillati</taxon>
        <taxon>Bacillota</taxon>
        <taxon>Clostridia</taxon>
        <taxon>Halanaerobiales</taxon>
        <taxon>Halanaerobiaceae</taxon>
        <taxon>Halanaerobium</taxon>
    </lineage>
</organism>
<evidence type="ECO:0000313" key="2">
    <source>
        <dbReference type="Proteomes" id="UP000294697"/>
    </source>
</evidence>
<comment type="caution">
    <text evidence="1">The sequence shown here is derived from an EMBL/GenBank/DDBJ whole genome shotgun (WGS) entry which is preliminary data.</text>
</comment>
<dbReference type="EMBL" id="SODA01000008">
    <property type="protein sequence ID" value="TDW05248.1"/>
    <property type="molecule type" value="Genomic_DNA"/>
</dbReference>